<dbReference type="HOGENOM" id="CLU_1504509_0_0_1"/>
<dbReference type="Gene3D" id="1.10.357.150">
    <property type="match status" value="1"/>
</dbReference>
<gene>
    <name evidence="1" type="ORF">A1Q1_01944</name>
</gene>
<reference evidence="1 2" key="1">
    <citation type="journal article" date="2012" name="Eukaryot. Cell">
        <title>Draft genome sequence of CBS 2479, the standard type strain of Trichosporon asahii.</title>
        <authorList>
            <person name="Yang R.Y."/>
            <person name="Li H.T."/>
            <person name="Zhu H."/>
            <person name="Zhou G.P."/>
            <person name="Wang M."/>
            <person name="Wang L."/>
        </authorList>
    </citation>
    <scope>NUCLEOTIDE SEQUENCE [LARGE SCALE GENOMIC DNA]</scope>
    <source>
        <strain evidence="2">ATCC 90039 / CBS 2479 / JCM 2466 / KCTC 7840 / NCYC 2677 / UAMH 7654</strain>
    </source>
</reference>
<organism evidence="1 2">
    <name type="scientific">Trichosporon asahii var. asahii (strain ATCC 90039 / CBS 2479 / JCM 2466 / KCTC 7840 / NBRC 103889/ NCYC 2677 / UAMH 7654)</name>
    <name type="common">Yeast</name>
    <dbReference type="NCBI Taxonomy" id="1186058"/>
    <lineage>
        <taxon>Eukaryota</taxon>
        <taxon>Fungi</taxon>
        <taxon>Dikarya</taxon>
        <taxon>Basidiomycota</taxon>
        <taxon>Agaricomycotina</taxon>
        <taxon>Tremellomycetes</taxon>
        <taxon>Trichosporonales</taxon>
        <taxon>Trichosporonaceae</taxon>
        <taxon>Trichosporon</taxon>
    </lineage>
</organism>
<sequence>MSVQLGNDFRYLASQMLQCEPDVAWPAREEAAAGYVAAASIAYKTYQVQEQLKLQSIFAETNHFADLSEDQEYQRAESAVAELLHLCTDGQPLVDDHLYHELVGALVETVSVLAVDSVLAMEDITEVESQRIESLMKGLESMQRLFRNDNLQLSSVATFAPHWLKMCYTTELLVSDRHI</sequence>
<dbReference type="VEuPathDB" id="FungiDB:A1Q1_01944"/>
<accession>J4UD08</accession>
<dbReference type="Proteomes" id="UP000002748">
    <property type="component" value="Unassembled WGS sequence"/>
</dbReference>
<protein>
    <submittedName>
        <fullName evidence="1">Uncharacterized protein</fullName>
    </submittedName>
</protein>
<name>J4UD08_TRIAS</name>
<comment type="caution">
    <text evidence="1">The sequence shown here is derived from an EMBL/GenBank/DDBJ whole genome shotgun (WGS) entry which is preliminary data.</text>
</comment>
<dbReference type="AlphaFoldDB" id="J4UD08"/>
<dbReference type="OrthoDB" id="534815at2759"/>
<dbReference type="RefSeq" id="XP_014180427.1">
    <property type="nucleotide sequence ID" value="XM_014324952.1"/>
</dbReference>
<evidence type="ECO:0000313" key="1">
    <source>
        <dbReference type="EMBL" id="EJT48955.1"/>
    </source>
</evidence>
<proteinExistence type="predicted"/>
<evidence type="ECO:0000313" key="2">
    <source>
        <dbReference type="Proteomes" id="UP000002748"/>
    </source>
</evidence>
<dbReference type="GeneID" id="25985458"/>
<dbReference type="InterPro" id="IPR046362">
    <property type="entry name" value="Zw10/DSL1_C_sf"/>
</dbReference>
<dbReference type="EMBL" id="ALBS01000183">
    <property type="protein sequence ID" value="EJT48955.1"/>
    <property type="molecule type" value="Genomic_DNA"/>
</dbReference>
<dbReference type="KEGG" id="tasa:A1Q1_01944"/>